<evidence type="ECO:0000313" key="1">
    <source>
        <dbReference type="EMBL" id="KKL27473.1"/>
    </source>
</evidence>
<accession>A0A0F9EUI2</accession>
<gene>
    <name evidence="1" type="ORF">LCGC14_2384790</name>
</gene>
<proteinExistence type="predicted"/>
<reference evidence="1" key="1">
    <citation type="journal article" date="2015" name="Nature">
        <title>Complex archaea that bridge the gap between prokaryotes and eukaryotes.</title>
        <authorList>
            <person name="Spang A."/>
            <person name="Saw J.H."/>
            <person name="Jorgensen S.L."/>
            <person name="Zaremba-Niedzwiedzka K."/>
            <person name="Martijn J."/>
            <person name="Lind A.E."/>
            <person name="van Eijk R."/>
            <person name="Schleper C."/>
            <person name="Guy L."/>
            <person name="Ettema T.J."/>
        </authorList>
    </citation>
    <scope>NUCLEOTIDE SEQUENCE</scope>
</reference>
<sequence length="61" mass="7205">MTEADRKLINETIVKHGGSWWNESYLNYEGEEQCAFVGWIIKDLLEILEKDNLDLKVIHKK</sequence>
<protein>
    <submittedName>
        <fullName evidence="1">Uncharacterized protein</fullName>
    </submittedName>
</protein>
<comment type="caution">
    <text evidence="1">The sequence shown here is derived from an EMBL/GenBank/DDBJ whole genome shotgun (WGS) entry which is preliminary data.</text>
</comment>
<name>A0A0F9EUI2_9ZZZZ</name>
<dbReference type="EMBL" id="LAZR01035452">
    <property type="protein sequence ID" value="KKL27473.1"/>
    <property type="molecule type" value="Genomic_DNA"/>
</dbReference>
<dbReference type="AlphaFoldDB" id="A0A0F9EUI2"/>
<organism evidence="1">
    <name type="scientific">marine sediment metagenome</name>
    <dbReference type="NCBI Taxonomy" id="412755"/>
    <lineage>
        <taxon>unclassified sequences</taxon>
        <taxon>metagenomes</taxon>
        <taxon>ecological metagenomes</taxon>
    </lineage>
</organism>